<reference evidence="2" key="1">
    <citation type="submission" date="2021-01" db="UniProtKB">
        <authorList>
            <consortium name="EnsemblMetazoa"/>
        </authorList>
    </citation>
    <scope>IDENTIFICATION</scope>
</reference>
<sequence>MMNPINIVNPKDKRKLFTYYFENGYAEDGLERFIEENYQIPISKQVLFWKGKHLKNSMEIYSKYWDGSISRDEIVYVDFAIRIDVQTECDLVENASSLNLNTINNAVVLHPNNEEIVGNFSMDLSIEKLKKDIASTLNFDDWKIIELSYQSCLLKSTDNLYNLLFEGKHFSNELHVNMLISPTKNTKIQEVCKEKNIPLLRRINVKLLTEIITIDAGITEIRNISELMEVIQTEKMIPKHMQKILFDNMELKEEIQLMEFLLENDLVMNDEISVLLIVSTPEVVTVDLDASFNIQENKIQIAETATILQLKEVVSGLISVPESHFDLVNLHDIQRIKPLLNDQQIWQVKQNGTYKIVVIKKIKIVIQKINEDPLNFFFPITNWESETIDSMRLALTENRFPNQPMKLIFKEEDYDGVFATTLLKDLNVQTIFFHSENNSNCVKCSLM</sequence>
<accession>A0A7M5V046</accession>
<organism evidence="2 3">
    <name type="scientific">Clytia hemisphaerica</name>
    <dbReference type="NCBI Taxonomy" id="252671"/>
    <lineage>
        <taxon>Eukaryota</taxon>
        <taxon>Metazoa</taxon>
        <taxon>Cnidaria</taxon>
        <taxon>Hydrozoa</taxon>
        <taxon>Hydroidolina</taxon>
        <taxon>Leptothecata</taxon>
        <taxon>Obeliida</taxon>
        <taxon>Clytiidae</taxon>
        <taxon>Clytia</taxon>
    </lineage>
</organism>
<dbReference type="AlphaFoldDB" id="A0A7M5V046"/>
<feature type="domain" description="Ubiquitin-like" evidence="1">
    <location>
        <begin position="201"/>
        <end position="264"/>
    </location>
</feature>
<dbReference type="Proteomes" id="UP000594262">
    <property type="component" value="Unplaced"/>
</dbReference>
<evidence type="ECO:0000313" key="2">
    <source>
        <dbReference type="EnsemblMetazoa" id="CLYHEMP004078.1"/>
    </source>
</evidence>
<evidence type="ECO:0000259" key="1">
    <source>
        <dbReference type="PROSITE" id="PS50053"/>
    </source>
</evidence>
<name>A0A7M5V046_9CNID</name>
<evidence type="ECO:0000313" key="3">
    <source>
        <dbReference type="Proteomes" id="UP000594262"/>
    </source>
</evidence>
<proteinExistence type="predicted"/>
<dbReference type="EnsemblMetazoa" id="CLYHEMT004078.1">
    <property type="protein sequence ID" value="CLYHEMP004078.1"/>
    <property type="gene ID" value="CLYHEMG004078"/>
</dbReference>
<keyword evidence="3" id="KW-1185">Reference proteome</keyword>
<protein>
    <recommendedName>
        <fullName evidence="1">Ubiquitin-like domain-containing protein</fullName>
    </recommendedName>
</protein>
<dbReference type="InterPro" id="IPR000626">
    <property type="entry name" value="Ubiquitin-like_dom"/>
</dbReference>
<dbReference type="PROSITE" id="PS50053">
    <property type="entry name" value="UBIQUITIN_2"/>
    <property type="match status" value="1"/>
</dbReference>